<dbReference type="Pfam" id="PF08447">
    <property type="entry name" value="PAS_3"/>
    <property type="match status" value="1"/>
</dbReference>
<protein>
    <submittedName>
        <fullName evidence="2">PAS domain-containing protein</fullName>
    </submittedName>
</protein>
<evidence type="ECO:0000313" key="2">
    <source>
        <dbReference type="EMBL" id="MBK7417171.1"/>
    </source>
</evidence>
<dbReference type="Proteomes" id="UP000739411">
    <property type="component" value="Unassembled WGS sequence"/>
</dbReference>
<dbReference type="Gene3D" id="3.30.450.20">
    <property type="entry name" value="PAS domain"/>
    <property type="match status" value="1"/>
</dbReference>
<reference evidence="2 3" key="1">
    <citation type="submission" date="2020-10" db="EMBL/GenBank/DDBJ databases">
        <title>Connecting structure to function with the recovery of over 1000 high-quality activated sludge metagenome-assembled genomes encoding full-length rRNA genes using long-read sequencing.</title>
        <authorList>
            <person name="Singleton C.M."/>
            <person name="Petriglieri F."/>
            <person name="Kristensen J.M."/>
            <person name="Kirkegaard R.H."/>
            <person name="Michaelsen T.Y."/>
            <person name="Andersen M.H."/>
            <person name="Karst S.M."/>
            <person name="Dueholm M.S."/>
            <person name="Nielsen P.H."/>
            <person name="Albertsen M."/>
        </authorList>
    </citation>
    <scope>NUCLEOTIDE SEQUENCE [LARGE SCALE GENOMIC DNA]</scope>
    <source>
        <strain evidence="2">EsbW_18-Q3-R4-48_BATAC.463</strain>
    </source>
</reference>
<evidence type="ECO:0000313" key="3">
    <source>
        <dbReference type="Proteomes" id="UP000739411"/>
    </source>
</evidence>
<dbReference type="AlphaFoldDB" id="A0A935MZU4"/>
<gene>
    <name evidence="2" type="ORF">IPJ38_20720</name>
</gene>
<comment type="caution">
    <text evidence="2">The sequence shown here is derived from an EMBL/GenBank/DDBJ whole genome shotgun (WGS) entry which is preliminary data.</text>
</comment>
<dbReference type="InterPro" id="IPR013655">
    <property type="entry name" value="PAS_fold_3"/>
</dbReference>
<proteinExistence type="predicted"/>
<dbReference type="InterPro" id="IPR035965">
    <property type="entry name" value="PAS-like_dom_sf"/>
</dbReference>
<dbReference type="InterPro" id="IPR000014">
    <property type="entry name" value="PAS"/>
</dbReference>
<feature type="domain" description="PAS fold-3" evidence="1">
    <location>
        <begin position="83"/>
        <end position="153"/>
    </location>
</feature>
<evidence type="ECO:0000259" key="1">
    <source>
        <dbReference type="Pfam" id="PF08447"/>
    </source>
</evidence>
<organism evidence="2 3">
    <name type="scientific">Candidatus Dechloromonas phosphorivorans</name>
    <dbReference type="NCBI Taxonomy" id="2899244"/>
    <lineage>
        <taxon>Bacteria</taxon>
        <taxon>Pseudomonadati</taxon>
        <taxon>Pseudomonadota</taxon>
        <taxon>Betaproteobacteria</taxon>
        <taxon>Rhodocyclales</taxon>
        <taxon>Azonexaceae</taxon>
        <taxon>Dechloromonas</taxon>
    </lineage>
</organism>
<dbReference type="SUPFAM" id="SSF55785">
    <property type="entry name" value="PYP-like sensor domain (PAS domain)"/>
    <property type="match status" value="1"/>
</dbReference>
<accession>A0A935MZU4</accession>
<name>A0A935MZU4_9RHOO</name>
<sequence length="173" mass="19554">MKSQLLIRQLKEIFAGEGELPLRALLNSAQGGSPALVSGVERLLDKIDAAYGSYAGMLHWQGVLSGDAFSDWNLSRGQIESGRQWKRLLGYEPTDFDNSISQWQKLVHPDDLRELQSRIAAHAQSKEQFFQAECRLKARDSQWRWLMIRGVVTGRKTMVKSLACWCCIAISVM</sequence>
<dbReference type="EMBL" id="JADJMS010000047">
    <property type="protein sequence ID" value="MBK7417171.1"/>
    <property type="molecule type" value="Genomic_DNA"/>
</dbReference>
<dbReference type="CDD" id="cd00130">
    <property type="entry name" value="PAS"/>
    <property type="match status" value="1"/>
</dbReference>